<dbReference type="Pfam" id="PF00931">
    <property type="entry name" value="NB-ARC"/>
    <property type="match status" value="1"/>
</dbReference>
<evidence type="ECO:0000256" key="3">
    <source>
        <dbReference type="ARBA" id="ARBA00022741"/>
    </source>
</evidence>
<dbReference type="Pfam" id="PF23559">
    <property type="entry name" value="WHD_DRP"/>
    <property type="match status" value="1"/>
</dbReference>
<evidence type="ECO:0000256" key="4">
    <source>
        <dbReference type="ARBA" id="ARBA00022821"/>
    </source>
</evidence>
<dbReference type="Gramene" id="QL04p003342:mrna">
    <property type="protein sequence ID" value="QL04p003342:mrna"/>
    <property type="gene ID" value="QL04p003342"/>
</dbReference>
<keyword evidence="2" id="KW-0677">Repeat</keyword>
<dbReference type="Proteomes" id="UP000594261">
    <property type="component" value="Chromosome 4"/>
</dbReference>
<keyword evidence="3" id="KW-0547">Nucleotide-binding</keyword>
<dbReference type="GO" id="GO:0051707">
    <property type="term" value="P:response to other organism"/>
    <property type="evidence" value="ECO:0007669"/>
    <property type="project" value="UniProtKB-ARBA"/>
</dbReference>
<feature type="region of interest" description="Disordered" evidence="6">
    <location>
        <begin position="613"/>
        <end position="637"/>
    </location>
</feature>
<evidence type="ECO:0000313" key="12">
    <source>
        <dbReference type="Proteomes" id="UP000594261"/>
    </source>
</evidence>
<evidence type="ECO:0000256" key="1">
    <source>
        <dbReference type="ARBA" id="ARBA00022614"/>
    </source>
</evidence>
<dbReference type="InterPro" id="IPR058922">
    <property type="entry name" value="WHD_DRP"/>
</dbReference>
<feature type="region of interest" description="Disordered" evidence="6">
    <location>
        <begin position="1"/>
        <end position="54"/>
    </location>
</feature>
<name>A0A7N2LC03_QUELO</name>
<sequence length="1769" mass="202416">MVHRATKWSRAVHTDSTQNIETNPTLGRATKQTRAGRGRVFQSQPSQTNTEPTLNQGLAWFSDSSLWGNQVQKKNQKFWTEPRPCMVLGLKPMGKPSTEEKSKVLDRTKALHGPRTQAYGETKYRRKNKVLDRTKALHGPRTQAYGETKYRRKIKSFGQNQGLAWSSDSSLWGNQVVLDRTKTPMGKPSTKKKSYKFWTEPRSCMVLGLKPMGKPSTEEKSKFWTEPRSCMVLGSSLWGNQVQKKNQKFWTEPRPYMVLGLKPIGKPSTKKKSYKFWTEPRSCMVLGLKPMGKPSTEEKSKVLDRTKVLHGSRAQAYGETKYKKEILQVLDRTKALHGPRTQAYGETKYKKEILQVLDRTKALHGPRTQAYGETKYRRKIKSFGQNQALHGPRTQAYGKTKYRRKIKSFGQNQVLHGPRTQAYGETKYKKEILQVLDRTKALHGPQTQAYGETKYRRKIKSFGQNQALFGPRTQAYGETKYKKEILQVLDRIKALFGPQTQAYGETKYKKEILQVLDRTKAFKKKKYKRIKTEPKEKHRGEVGCSAKMLSKGIIPQYFYMPIAQAAKEPDEGPAVLKKRCREHLASAAEEKVQGTQLEAYTIEEKVKKKNRSGAKFGRKMKKKKTKDKEEMENDRRSGVAARKVEATARSQILLLLLTLTLRFSVLTKIALAFIQFSLIKEMAEGALFGVAKGIIGIAGNLALPEVALIWGVKDEINKLKETVSTIKAVLMDAEAKQHNSEAIKLWLQRLKDAMFDADDLLDEISTEALRQEVITRDKKAKEVRIFFSKSNQLAYGVRMGHKVKEMRERLVAIAADRQFQLEECCEERQARYKARRETHSLSHAEAVIGREDDKEAIIGSLLDPNAKENVSVLAIVGIGGLGKTTLAGLVFRDEEQIKKHFELKVWVCVSDNFDVKIIVEKILEGVTSKKLENLQMDTLVTYLQKEINGKRYLIVLDDVWNEDREKWNELQKILMGGAIGSRILVTTRTEFVAKITQPMQLHVLKGLDKQHAWSLFKKMAFEEGKEPKNESFVKIANDILKKCVGVPLAIRTIGGFILYEENQCPKDVGDEYFMDLFWRSFFHEVEKDELGNISKFKIHDLMHDLAIQVIGSDCTTINSKVKVIKEKTRHVSFENRLYSSSEIPISLCKARRIRTFLLPCQPGYNTERSNDSISSEIIASFKFTRLLDLHNMGIKTIPSSIKKLKHLRYLDLSMNKDIEMLPNSVVKLYNLQTLKLSGCYQLKELPRDINKLVNLRFLEIDGCSGLTHMPNGLGQLTNLQTLSRFVMSKGRIDSMPKSYGRLKELDKLNELRGNLSIENLKQVKDAALEYKDANLKEKQRLDRLDLNWVEEGINETGVGYGDMSMEALQPHINLKALSLKQYGGVIFPHWFLSLTNLVQFKLDSCKKCQYLPPLDQFPSLKIIYLEGLDSLEHISDSERDNNDSLFYPSLEKLYILGCPNLKGWWRGRRDSLPSFPCLSVLGILNCPNQLTSFPLFPYLESLWLRNCSLKLPSTASSSSSFSTIVGPLSKLSYMWIKKTEEALPEECLPNLISLRTLILDECPLPQGMRYLTALQNLHVWDSEVVDLSNDWDEMEWQGLRTLLSLHFFELPKLVSLPMGLQYVSSLQYLQISHCRNLIAIPEWICKLISLQSLEIWGCHNLESLPEEIGALTSLHTLDIQDCPILRKRCKKQIGEDWHKISHIPNLRLYPQEEEPDEEEPNEGAKEPARQNWELIKAFGCCNSSTQQLTHCQNWQKVILLGELNQITMP</sequence>
<keyword evidence="4" id="KW-0611">Plant defense</keyword>
<dbReference type="Gene3D" id="1.10.8.430">
    <property type="entry name" value="Helical domain of apoptotic protease-activating factors"/>
    <property type="match status" value="1"/>
</dbReference>
<feature type="compositionally biased region" description="Basic residues" evidence="6">
    <location>
        <begin position="613"/>
        <end position="625"/>
    </location>
</feature>
<dbReference type="Pfam" id="PF18052">
    <property type="entry name" value="Rx_N"/>
    <property type="match status" value="1"/>
</dbReference>
<evidence type="ECO:0000259" key="10">
    <source>
        <dbReference type="Pfam" id="PF25019"/>
    </source>
</evidence>
<dbReference type="GO" id="GO:0043531">
    <property type="term" value="F:ADP binding"/>
    <property type="evidence" value="ECO:0007669"/>
    <property type="project" value="InterPro"/>
</dbReference>
<keyword evidence="12" id="KW-1185">Reference proteome</keyword>
<dbReference type="Pfam" id="PF25019">
    <property type="entry name" value="LRR_R13L1-DRL21"/>
    <property type="match status" value="2"/>
</dbReference>
<dbReference type="Gene3D" id="3.80.10.10">
    <property type="entry name" value="Ribonuclease Inhibitor"/>
    <property type="match status" value="2"/>
</dbReference>
<evidence type="ECO:0000259" key="7">
    <source>
        <dbReference type="Pfam" id="PF00931"/>
    </source>
</evidence>
<keyword evidence="5" id="KW-0067">ATP-binding</keyword>
<feature type="domain" description="R13L1/DRL21-like LRR repeat region" evidence="10">
    <location>
        <begin position="1619"/>
        <end position="1682"/>
    </location>
</feature>
<dbReference type="InterPro" id="IPR027417">
    <property type="entry name" value="P-loop_NTPase"/>
</dbReference>
<reference evidence="11 12" key="1">
    <citation type="journal article" date="2016" name="G3 (Bethesda)">
        <title>First Draft Assembly and Annotation of the Genome of a California Endemic Oak Quercus lobata Nee (Fagaceae).</title>
        <authorList>
            <person name="Sork V.L."/>
            <person name="Fitz-Gibbon S.T."/>
            <person name="Puiu D."/>
            <person name="Crepeau M."/>
            <person name="Gugger P.F."/>
            <person name="Sherman R."/>
            <person name="Stevens K."/>
            <person name="Langley C.H."/>
            <person name="Pellegrini M."/>
            <person name="Salzberg S.L."/>
        </authorList>
    </citation>
    <scope>NUCLEOTIDE SEQUENCE [LARGE SCALE GENOMIC DNA]</scope>
    <source>
        <strain evidence="11 12">cv. SW786</strain>
    </source>
</reference>
<dbReference type="PANTHER" id="PTHR36766:SF38">
    <property type="entry name" value="DISEASE RESISTANCE PROTEIN RGA3"/>
    <property type="match status" value="1"/>
</dbReference>
<dbReference type="CDD" id="cd14798">
    <property type="entry name" value="RX-CC_like"/>
    <property type="match status" value="1"/>
</dbReference>
<feature type="compositionally biased region" description="Polar residues" evidence="6">
    <location>
        <begin position="41"/>
        <end position="54"/>
    </location>
</feature>
<feature type="domain" description="R13L1/DRL21-like LRR repeat region" evidence="10">
    <location>
        <begin position="1302"/>
        <end position="1427"/>
    </location>
</feature>
<evidence type="ECO:0000313" key="11">
    <source>
        <dbReference type="EnsemblPlants" id="QL04p003342:mrna"/>
    </source>
</evidence>
<dbReference type="Gene3D" id="1.20.5.4130">
    <property type="match status" value="1"/>
</dbReference>
<dbReference type="SUPFAM" id="SSF52540">
    <property type="entry name" value="P-loop containing nucleoside triphosphate hydrolases"/>
    <property type="match status" value="1"/>
</dbReference>
<keyword evidence="1" id="KW-0433">Leucine-rich repeat</keyword>
<dbReference type="InterPro" id="IPR002182">
    <property type="entry name" value="NB-ARC"/>
</dbReference>
<protein>
    <submittedName>
        <fullName evidence="11">Uncharacterized protein</fullName>
    </submittedName>
</protein>
<dbReference type="InterPro" id="IPR056789">
    <property type="entry name" value="LRR_R13L1-DRL21"/>
</dbReference>
<dbReference type="PANTHER" id="PTHR36766">
    <property type="entry name" value="PLANT BROAD-SPECTRUM MILDEW RESISTANCE PROTEIN RPW8"/>
    <property type="match status" value="1"/>
</dbReference>
<dbReference type="SUPFAM" id="SSF52047">
    <property type="entry name" value="RNI-like"/>
    <property type="match status" value="1"/>
</dbReference>
<accession>A0A7N2LC03</accession>
<dbReference type="InterPro" id="IPR042197">
    <property type="entry name" value="Apaf_helical"/>
</dbReference>
<dbReference type="PRINTS" id="PR00364">
    <property type="entry name" value="DISEASERSIST"/>
</dbReference>
<evidence type="ECO:0000256" key="2">
    <source>
        <dbReference type="ARBA" id="ARBA00022737"/>
    </source>
</evidence>
<dbReference type="SUPFAM" id="SSF52058">
    <property type="entry name" value="L domain-like"/>
    <property type="match status" value="1"/>
</dbReference>
<evidence type="ECO:0000256" key="6">
    <source>
        <dbReference type="SAM" id="MobiDB-lite"/>
    </source>
</evidence>
<dbReference type="FunFam" id="3.40.50.300:FF:001091">
    <property type="entry name" value="Probable disease resistance protein At1g61300"/>
    <property type="match status" value="1"/>
</dbReference>
<evidence type="ECO:0000259" key="9">
    <source>
        <dbReference type="Pfam" id="PF23559"/>
    </source>
</evidence>
<organism evidence="11 12">
    <name type="scientific">Quercus lobata</name>
    <name type="common">Valley oak</name>
    <dbReference type="NCBI Taxonomy" id="97700"/>
    <lineage>
        <taxon>Eukaryota</taxon>
        <taxon>Viridiplantae</taxon>
        <taxon>Streptophyta</taxon>
        <taxon>Embryophyta</taxon>
        <taxon>Tracheophyta</taxon>
        <taxon>Spermatophyta</taxon>
        <taxon>Magnoliopsida</taxon>
        <taxon>eudicotyledons</taxon>
        <taxon>Gunneridae</taxon>
        <taxon>Pentapetalae</taxon>
        <taxon>rosids</taxon>
        <taxon>fabids</taxon>
        <taxon>Fagales</taxon>
        <taxon>Fagaceae</taxon>
        <taxon>Quercus</taxon>
    </lineage>
</organism>
<dbReference type="EnsemblPlants" id="QL04p003342:mrna">
    <property type="protein sequence ID" value="QL04p003342:mrna"/>
    <property type="gene ID" value="QL04p003342"/>
</dbReference>
<feature type="compositionally biased region" description="Basic and acidic residues" evidence="6">
    <location>
        <begin position="626"/>
        <end position="637"/>
    </location>
</feature>
<dbReference type="InterPro" id="IPR032675">
    <property type="entry name" value="LRR_dom_sf"/>
</dbReference>
<dbReference type="EMBL" id="LRBV02000004">
    <property type="status" value="NOT_ANNOTATED_CDS"/>
    <property type="molecule type" value="Genomic_DNA"/>
</dbReference>
<dbReference type="InterPro" id="IPR041118">
    <property type="entry name" value="Rx_N"/>
</dbReference>
<feature type="domain" description="NB-ARC" evidence="7">
    <location>
        <begin position="851"/>
        <end position="1023"/>
    </location>
</feature>
<feature type="compositionally biased region" description="Polar residues" evidence="6">
    <location>
        <begin position="14"/>
        <end position="33"/>
    </location>
</feature>
<proteinExistence type="predicted"/>
<dbReference type="InParanoid" id="A0A7N2LC03"/>
<dbReference type="InterPro" id="IPR038005">
    <property type="entry name" value="RX-like_CC"/>
</dbReference>
<dbReference type="GO" id="GO:0005524">
    <property type="term" value="F:ATP binding"/>
    <property type="evidence" value="ECO:0007669"/>
    <property type="project" value="UniProtKB-KW"/>
</dbReference>
<evidence type="ECO:0000256" key="5">
    <source>
        <dbReference type="ARBA" id="ARBA00022840"/>
    </source>
</evidence>
<feature type="domain" description="Disease resistance N-terminal" evidence="8">
    <location>
        <begin position="695"/>
        <end position="778"/>
    </location>
</feature>
<feature type="domain" description="Disease resistance protein winged helix" evidence="9">
    <location>
        <begin position="1055"/>
        <end position="1106"/>
    </location>
</feature>
<dbReference type="Gene3D" id="3.40.50.300">
    <property type="entry name" value="P-loop containing nucleotide triphosphate hydrolases"/>
    <property type="match status" value="1"/>
</dbReference>
<dbReference type="GO" id="GO:0006952">
    <property type="term" value="P:defense response"/>
    <property type="evidence" value="ECO:0007669"/>
    <property type="project" value="UniProtKB-KW"/>
</dbReference>
<reference evidence="11" key="2">
    <citation type="submission" date="2021-01" db="UniProtKB">
        <authorList>
            <consortium name="EnsemblPlants"/>
        </authorList>
    </citation>
    <scope>IDENTIFICATION</scope>
</reference>
<evidence type="ECO:0000259" key="8">
    <source>
        <dbReference type="Pfam" id="PF18052"/>
    </source>
</evidence>